<dbReference type="Gene3D" id="2.60.120.650">
    <property type="entry name" value="Cupin"/>
    <property type="match status" value="1"/>
</dbReference>
<dbReference type="PANTHER" id="PTHR12480">
    <property type="entry name" value="ARGININE DEMETHYLASE AND LYSYL-HYDROXYLASE JMJD"/>
    <property type="match status" value="1"/>
</dbReference>
<dbReference type="InterPro" id="IPR041667">
    <property type="entry name" value="Cupin_8"/>
</dbReference>
<dbReference type="PANTHER" id="PTHR12480:SF21">
    <property type="entry name" value="JMJC DOMAIN-CONTAINING PROTEIN 8"/>
    <property type="match status" value="1"/>
</dbReference>
<accession>A0AAN8JEW1</accession>
<dbReference type="GO" id="GO:0000987">
    <property type="term" value="F:cis-regulatory region sequence-specific DNA binding"/>
    <property type="evidence" value="ECO:0007669"/>
    <property type="project" value="TreeGrafter"/>
</dbReference>
<dbReference type="InterPro" id="IPR019734">
    <property type="entry name" value="TPR_rpt"/>
</dbReference>
<gene>
    <name evidence="5" type="ORF">SNE40_014046</name>
</gene>
<dbReference type="EMBL" id="JAZGQO010000010">
    <property type="protein sequence ID" value="KAK6175630.1"/>
    <property type="molecule type" value="Genomic_DNA"/>
</dbReference>
<dbReference type="SUPFAM" id="SSF48452">
    <property type="entry name" value="TPR-like"/>
    <property type="match status" value="1"/>
</dbReference>
<organism evidence="5 6">
    <name type="scientific">Patella caerulea</name>
    <name type="common">Rayed Mediterranean limpet</name>
    <dbReference type="NCBI Taxonomy" id="87958"/>
    <lineage>
        <taxon>Eukaryota</taxon>
        <taxon>Metazoa</taxon>
        <taxon>Spiralia</taxon>
        <taxon>Lophotrochozoa</taxon>
        <taxon>Mollusca</taxon>
        <taxon>Gastropoda</taxon>
        <taxon>Patellogastropoda</taxon>
        <taxon>Patelloidea</taxon>
        <taxon>Patellidae</taxon>
        <taxon>Patella</taxon>
    </lineage>
</organism>
<dbReference type="PROSITE" id="PS50293">
    <property type="entry name" value="TPR_REGION"/>
    <property type="match status" value="1"/>
</dbReference>
<comment type="caution">
    <text evidence="5">The sequence shown here is derived from an EMBL/GenBank/DDBJ whole genome shotgun (WGS) entry which is preliminary data.</text>
</comment>
<dbReference type="SMART" id="SM00028">
    <property type="entry name" value="TPR"/>
    <property type="match status" value="3"/>
</dbReference>
<evidence type="ECO:0000313" key="5">
    <source>
        <dbReference type="EMBL" id="KAK6175630.1"/>
    </source>
</evidence>
<dbReference type="InterPro" id="IPR003347">
    <property type="entry name" value="JmjC_dom"/>
</dbReference>
<dbReference type="InterPro" id="IPR050910">
    <property type="entry name" value="JMJD6_ArgDemeth/LysHydrox"/>
</dbReference>
<evidence type="ECO:0000256" key="3">
    <source>
        <dbReference type="SAM" id="Phobius"/>
    </source>
</evidence>
<dbReference type="SUPFAM" id="SSF51197">
    <property type="entry name" value="Clavaminate synthase-like"/>
    <property type="match status" value="1"/>
</dbReference>
<keyword evidence="1" id="KW-0802">TPR repeat</keyword>
<dbReference type="Pfam" id="PF13621">
    <property type="entry name" value="Cupin_8"/>
    <property type="match status" value="1"/>
</dbReference>
<dbReference type="Gene3D" id="1.25.40.10">
    <property type="entry name" value="Tetratricopeptide repeat domain"/>
    <property type="match status" value="1"/>
</dbReference>
<feature type="region of interest" description="Disordered" evidence="2">
    <location>
        <begin position="95"/>
        <end position="114"/>
    </location>
</feature>
<keyword evidence="3" id="KW-0472">Membrane</keyword>
<dbReference type="AlphaFoldDB" id="A0AAN8JEW1"/>
<dbReference type="PROSITE" id="PS50005">
    <property type="entry name" value="TPR"/>
    <property type="match status" value="2"/>
</dbReference>
<evidence type="ECO:0000259" key="4">
    <source>
        <dbReference type="PROSITE" id="PS51184"/>
    </source>
</evidence>
<feature type="transmembrane region" description="Helical" evidence="3">
    <location>
        <begin position="128"/>
        <end position="151"/>
    </location>
</feature>
<evidence type="ECO:0000256" key="1">
    <source>
        <dbReference type="PROSITE-ProRule" id="PRU00339"/>
    </source>
</evidence>
<feature type="repeat" description="TPR" evidence="1">
    <location>
        <begin position="458"/>
        <end position="491"/>
    </location>
</feature>
<dbReference type="InterPro" id="IPR011990">
    <property type="entry name" value="TPR-like_helical_dom_sf"/>
</dbReference>
<dbReference type="Pfam" id="PF13181">
    <property type="entry name" value="TPR_8"/>
    <property type="match status" value="3"/>
</dbReference>
<proteinExistence type="predicted"/>
<keyword evidence="3" id="KW-1133">Transmembrane helix</keyword>
<protein>
    <recommendedName>
        <fullName evidence="4">JmjC domain-containing protein</fullName>
    </recommendedName>
</protein>
<dbReference type="PROSITE" id="PS51184">
    <property type="entry name" value="JMJC"/>
    <property type="match status" value="1"/>
</dbReference>
<feature type="domain" description="JmjC" evidence="4">
    <location>
        <begin position="293"/>
        <end position="434"/>
    </location>
</feature>
<dbReference type="GO" id="GO:0005634">
    <property type="term" value="C:nucleus"/>
    <property type="evidence" value="ECO:0007669"/>
    <property type="project" value="TreeGrafter"/>
</dbReference>
<dbReference type="SMART" id="SM00558">
    <property type="entry name" value="JmjC"/>
    <property type="match status" value="1"/>
</dbReference>
<keyword evidence="3" id="KW-0812">Transmembrane</keyword>
<dbReference type="Proteomes" id="UP001347796">
    <property type="component" value="Unassembled WGS sequence"/>
</dbReference>
<keyword evidence="6" id="KW-1185">Reference proteome</keyword>
<evidence type="ECO:0000256" key="2">
    <source>
        <dbReference type="SAM" id="MobiDB-lite"/>
    </source>
</evidence>
<reference evidence="5 6" key="1">
    <citation type="submission" date="2024-01" db="EMBL/GenBank/DDBJ databases">
        <title>The genome of the rayed Mediterranean limpet Patella caerulea (Linnaeus, 1758).</title>
        <authorList>
            <person name="Anh-Thu Weber A."/>
            <person name="Halstead-Nussloch G."/>
        </authorList>
    </citation>
    <scope>NUCLEOTIDE SEQUENCE [LARGE SCALE GENOMIC DNA]</scope>
    <source>
        <strain evidence="5">AATW-2023a</strain>
        <tissue evidence="5">Whole specimen</tissue>
    </source>
</reference>
<evidence type="ECO:0000313" key="6">
    <source>
        <dbReference type="Proteomes" id="UP001347796"/>
    </source>
</evidence>
<sequence>MPVGRIIRRPHSLQEPKTCYRCQHSSKNVKDFLRKNGLTICWECYMQSKYGQYRQLIKFKGMSVRKSNNYMKRSGDEYLLCDQKGSVDMKKPHGTYHGDNTDKDKKHTTKNINNNDIPIENNHVPYKAVILLLLAITGPVVIFNDLGFTFMSHSLKSTFQKQETYSTHEDGTGWHKADDITLNKYSTDICSIERVSVHDISQKKFETEYKHKKPLIIQFTQGASDWTDVNQWIPLQLIEKYGSHVLYSGKPREIVRHGGNGDTETRLDYFINELMTSSSNASNQTDLYVFDRYFFKDSNLYIKAPPYLEQQDGVDDSMFFLGASTSGVSFHKHAEGWNAVIFGQKRWFLYPKEKTPPGGMYPGYSQLDWFHHVYPMLDESNKPIECIQHAGDILYLPESMYHSTINLGHTVAVGIQKIQAVSQIEKLFYKDNKLERQGLIIERLSVLKKLYELIPENAEVHLKLGSVYEDLSDLKTAEKYYQQAIDIDPFFLVAILNMARVKSKLNEKDIADTMFRKVIKMNPNMWDSYAAYGSFLIELQKFQEALLIFKKGCELQPNMHPFWDYLRYCQESVGDWEGAKYSKEKMNKLSKS</sequence>
<name>A0AAN8JEW1_PATCE</name>
<feature type="repeat" description="TPR" evidence="1">
    <location>
        <begin position="526"/>
        <end position="559"/>
    </location>
</feature>